<proteinExistence type="predicted"/>
<evidence type="ECO:0008006" key="3">
    <source>
        <dbReference type="Google" id="ProtNLM"/>
    </source>
</evidence>
<sequence>MCNSTLTMNKFFLLIGLIITACINGQVLYEYPKDQDFYEGGRQGFYGDLQQVVKKNNYKACEKTEVLFMRFIVYPDNTVKYVSDPDTKAVENNKCMKDKVLNAIKQTTKWKAAEVDGKKTAAMFLGIFYDDLLFKNPVNESDFTMPVYMYKDKESNIMKFRENFTKCFDINGYNPIGDYSFIINFDVDTNGEAGFFYIENQSNLDQFNDMVVKCASNTKKSYWKPGLYKGIPVKRYFRFPIRFNAQ</sequence>
<reference evidence="2" key="1">
    <citation type="submission" date="2016-11" db="EMBL/GenBank/DDBJ databases">
        <authorList>
            <person name="Varghese N."/>
            <person name="Submissions S."/>
        </authorList>
    </citation>
    <scope>NUCLEOTIDE SEQUENCE [LARGE SCALE GENOMIC DNA]</scope>
    <source>
        <strain evidence="2">DSM 26898</strain>
    </source>
</reference>
<organism evidence="1 2">
    <name type="scientific">Chryseobacterium takakiae</name>
    <dbReference type="NCBI Taxonomy" id="1302685"/>
    <lineage>
        <taxon>Bacteria</taxon>
        <taxon>Pseudomonadati</taxon>
        <taxon>Bacteroidota</taxon>
        <taxon>Flavobacteriia</taxon>
        <taxon>Flavobacteriales</taxon>
        <taxon>Weeksellaceae</taxon>
        <taxon>Chryseobacterium group</taxon>
        <taxon>Chryseobacterium</taxon>
    </lineage>
</organism>
<dbReference type="STRING" id="1302685.SAMN05444408_10325"/>
<keyword evidence="2" id="KW-1185">Reference proteome</keyword>
<evidence type="ECO:0000313" key="1">
    <source>
        <dbReference type="EMBL" id="SHE66263.1"/>
    </source>
</evidence>
<protein>
    <recommendedName>
        <fullName evidence="3">TonB protein C-terminal</fullName>
    </recommendedName>
</protein>
<dbReference type="EMBL" id="FQVO01000003">
    <property type="protein sequence ID" value="SHE66263.1"/>
    <property type="molecule type" value="Genomic_DNA"/>
</dbReference>
<dbReference type="Proteomes" id="UP000184236">
    <property type="component" value="Unassembled WGS sequence"/>
</dbReference>
<accession>A0A1M4VBH1</accession>
<gene>
    <name evidence="1" type="ORF">SAMN05444408_10325</name>
</gene>
<evidence type="ECO:0000313" key="2">
    <source>
        <dbReference type="Proteomes" id="UP000184236"/>
    </source>
</evidence>
<dbReference type="AlphaFoldDB" id="A0A1M4VBH1"/>
<name>A0A1M4VBH1_9FLAO</name>